<organism evidence="1 2">
    <name type="scientific">Kitasatospora terrestris</name>
    <dbReference type="NCBI Taxonomy" id="258051"/>
    <lineage>
        <taxon>Bacteria</taxon>
        <taxon>Bacillati</taxon>
        <taxon>Actinomycetota</taxon>
        <taxon>Actinomycetes</taxon>
        <taxon>Kitasatosporales</taxon>
        <taxon>Streptomycetaceae</taxon>
        <taxon>Kitasatospora</taxon>
    </lineage>
</organism>
<dbReference type="Proteomes" id="UP001501752">
    <property type="component" value="Unassembled WGS sequence"/>
</dbReference>
<comment type="caution">
    <text evidence="1">The sequence shown here is derived from an EMBL/GenBank/DDBJ whole genome shotgun (WGS) entry which is preliminary data.</text>
</comment>
<reference evidence="2" key="1">
    <citation type="journal article" date="2019" name="Int. J. Syst. Evol. Microbiol.">
        <title>The Global Catalogue of Microorganisms (GCM) 10K type strain sequencing project: providing services to taxonomists for standard genome sequencing and annotation.</title>
        <authorList>
            <consortium name="The Broad Institute Genomics Platform"/>
            <consortium name="The Broad Institute Genome Sequencing Center for Infectious Disease"/>
            <person name="Wu L."/>
            <person name="Ma J."/>
        </authorList>
    </citation>
    <scope>NUCLEOTIDE SEQUENCE [LARGE SCALE GENOMIC DNA]</scope>
    <source>
        <strain evidence="2">JCM 13006</strain>
    </source>
</reference>
<evidence type="ECO:0000313" key="2">
    <source>
        <dbReference type="Proteomes" id="UP001501752"/>
    </source>
</evidence>
<gene>
    <name evidence="1" type="ORF">GCM10023235_71760</name>
</gene>
<sequence>MVNPLDAPDAVSAVAEQLEELLDESVFVSFIHLFHVVPVAGTARGHDSVKGLAQAVFDAGPSGHRVGSVALFESPRAWRDVFRRQVTEGIMSPAARHSGPGPASPADIRRAGELADGVADLIGAHLGPVLSSGDVDGPHTGYIWWRNLLLVTGDWATVLHFGICD</sequence>
<protein>
    <submittedName>
        <fullName evidence="1">Uncharacterized protein</fullName>
    </submittedName>
</protein>
<accession>A0ABP9EKB7</accession>
<dbReference type="EMBL" id="BAABIS010000001">
    <property type="protein sequence ID" value="GAA4881152.1"/>
    <property type="molecule type" value="Genomic_DNA"/>
</dbReference>
<name>A0ABP9EKB7_9ACTN</name>
<evidence type="ECO:0000313" key="1">
    <source>
        <dbReference type="EMBL" id="GAA4881152.1"/>
    </source>
</evidence>
<proteinExistence type="predicted"/>
<keyword evidence="2" id="KW-1185">Reference proteome</keyword>